<accession>B8C711</accession>
<dbReference type="HOGENOM" id="CLU_999222_0_0_1"/>
<dbReference type="KEGG" id="tps:THAPSDRAFT_23777"/>
<evidence type="ECO:0000256" key="3">
    <source>
        <dbReference type="ARBA" id="ARBA00022664"/>
    </source>
</evidence>
<dbReference type="GO" id="GO:0071013">
    <property type="term" value="C:catalytic step 2 spliceosome"/>
    <property type="evidence" value="ECO:0000318"/>
    <property type="project" value="GO_Central"/>
</dbReference>
<proteinExistence type="inferred from homology"/>
<dbReference type="GO" id="GO:0008380">
    <property type="term" value="P:RNA splicing"/>
    <property type="evidence" value="ECO:0007669"/>
    <property type="project" value="UniProtKB-KW"/>
</dbReference>
<keyword evidence="3" id="KW-0507">mRNA processing</keyword>
<evidence type="ECO:0000256" key="6">
    <source>
        <dbReference type="ARBA" id="ARBA00023242"/>
    </source>
</evidence>
<dbReference type="GeneID" id="7449802"/>
<evidence type="ECO:0000256" key="5">
    <source>
        <dbReference type="ARBA" id="ARBA00023187"/>
    </source>
</evidence>
<dbReference type="OMA" id="ERIRYAN"/>
<dbReference type="GO" id="GO:0000974">
    <property type="term" value="C:Prp19 complex"/>
    <property type="evidence" value="ECO:0000318"/>
    <property type="project" value="GO_Central"/>
</dbReference>
<dbReference type="PANTHER" id="PTHR13296">
    <property type="entry name" value="BCAS2 PROTEIN"/>
    <property type="match status" value="1"/>
</dbReference>
<evidence type="ECO:0000256" key="4">
    <source>
        <dbReference type="ARBA" id="ARBA00022728"/>
    </source>
</evidence>
<dbReference type="PANTHER" id="PTHR13296:SF0">
    <property type="entry name" value="PRE-MRNA-SPLICING FACTOR SPF27"/>
    <property type="match status" value="1"/>
</dbReference>
<evidence type="ECO:0000256" key="2">
    <source>
        <dbReference type="ARBA" id="ARBA00010788"/>
    </source>
</evidence>
<dbReference type="RefSeq" id="XP_002291813.1">
    <property type="nucleotide sequence ID" value="XM_002291777.1"/>
</dbReference>
<feature type="region of interest" description="Disordered" evidence="7">
    <location>
        <begin position="124"/>
        <end position="143"/>
    </location>
</feature>
<reference evidence="8 9" key="2">
    <citation type="journal article" date="2008" name="Nature">
        <title>The Phaeodactylum genome reveals the evolutionary history of diatom genomes.</title>
        <authorList>
            <person name="Bowler C."/>
            <person name="Allen A.E."/>
            <person name="Badger J.H."/>
            <person name="Grimwood J."/>
            <person name="Jabbari K."/>
            <person name="Kuo A."/>
            <person name="Maheswari U."/>
            <person name="Martens C."/>
            <person name="Maumus F."/>
            <person name="Otillar R.P."/>
            <person name="Rayko E."/>
            <person name="Salamov A."/>
            <person name="Vandepoele K."/>
            <person name="Beszteri B."/>
            <person name="Gruber A."/>
            <person name="Heijde M."/>
            <person name="Katinka M."/>
            <person name="Mock T."/>
            <person name="Valentin K."/>
            <person name="Verret F."/>
            <person name="Berges J.A."/>
            <person name="Brownlee C."/>
            <person name="Cadoret J.P."/>
            <person name="Chiovitti A."/>
            <person name="Choi C.J."/>
            <person name="Coesel S."/>
            <person name="De Martino A."/>
            <person name="Detter J.C."/>
            <person name="Durkin C."/>
            <person name="Falciatore A."/>
            <person name="Fournet J."/>
            <person name="Haruta M."/>
            <person name="Huysman M.J."/>
            <person name="Jenkins B.D."/>
            <person name="Jiroutova K."/>
            <person name="Jorgensen R.E."/>
            <person name="Joubert Y."/>
            <person name="Kaplan A."/>
            <person name="Kroger N."/>
            <person name="Kroth P.G."/>
            <person name="La Roche J."/>
            <person name="Lindquist E."/>
            <person name="Lommer M."/>
            <person name="Martin-Jezequel V."/>
            <person name="Lopez P.J."/>
            <person name="Lucas S."/>
            <person name="Mangogna M."/>
            <person name="McGinnis K."/>
            <person name="Medlin L.K."/>
            <person name="Montsant A."/>
            <person name="Oudot-Le Secq M.P."/>
            <person name="Napoli C."/>
            <person name="Obornik M."/>
            <person name="Parker M.S."/>
            <person name="Petit J.L."/>
            <person name="Porcel B.M."/>
            <person name="Poulsen N."/>
            <person name="Robison M."/>
            <person name="Rychlewski L."/>
            <person name="Rynearson T.A."/>
            <person name="Schmutz J."/>
            <person name="Shapiro H."/>
            <person name="Siaut M."/>
            <person name="Stanley M."/>
            <person name="Sussman M.R."/>
            <person name="Taylor A.R."/>
            <person name="Vardi A."/>
            <person name="von Dassow P."/>
            <person name="Vyverman W."/>
            <person name="Willis A."/>
            <person name="Wyrwicz L.S."/>
            <person name="Rokhsar D.S."/>
            <person name="Weissenbach J."/>
            <person name="Armbrust E.V."/>
            <person name="Green B.R."/>
            <person name="Van de Peer Y."/>
            <person name="Grigoriev I.V."/>
        </authorList>
    </citation>
    <scope>NUCLEOTIDE SEQUENCE [LARGE SCALE GENOMIC DNA]</scope>
    <source>
        <strain evidence="8 9">CCMP1335</strain>
    </source>
</reference>
<evidence type="ECO:0000256" key="7">
    <source>
        <dbReference type="SAM" id="MobiDB-lite"/>
    </source>
</evidence>
<organism evidence="8 9">
    <name type="scientific">Thalassiosira pseudonana</name>
    <name type="common">Marine diatom</name>
    <name type="synonym">Cyclotella nana</name>
    <dbReference type="NCBI Taxonomy" id="35128"/>
    <lineage>
        <taxon>Eukaryota</taxon>
        <taxon>Sar</taxon>
        <taxon>Stramenopiles</taxon>
        <taxon>Ochrophyta</taxon>
        <taxon>Bacillariophyta</taxon>
        <taxon>Coscinodiscophyceae</taxon>
        <taxon>Thalassiosirophycidae</taxon>
        <taxon>Thalassiosirales</taxon>
        <taxon>Thalassiosiraceae</taxon>
        <taxon>Thalassiosira</taxon>
    </lineage>
</organism>
<name>B8C711_THAPS</name>
<keyword evidence="4" id="KW-0747">Spliceosome</keyword>
<dbReference type="GO" id="GO:0006397">
    <property type="term" value="P:mRNA processing"/>
    <property type="evidence" value="ECO:0007669"/>
    <property type="project" value="UniProtKB-KW"/>
</dbReference>
<reference evidence="8 9" key="1">
    <citation type="journal article" date="2004" name="Science">
        <title>The genome of the diatom Thalassiosira pseudonana: ecology, evolution, and metabolism.</title>
        <authorList>
            <person name="Armbrust E.V."/>
            <person name="Berges J.A."/>
            <person name="Bowler C."/>
            <person name="Green B.R."/>
            <person name="Martinez D."/>
            <person name="Putnam N.H."/>
            <person name="Zhou S."/>
            <person name="Allen A.E."/>
            <person name="Apt K.E."/>
            <person name="Bechner M."/>
            <person name="Brzezinski M.A."/>
            <person name="Chaal B.K."/>
            <person name="Chiovitti A."/>
            <person name="Davis A.K."/>
            <person name="Demarest M.S."/>
            <person name="Detter J.C."/>
            <person name="Glavina T."/>
            <person name="Goodstein D."/>
            <person name="Hadi M.Z."/>
            <person name="Hellsten U."/>
            <person name="Hildebrand M."/>
            <person name="Jenkins B.D."/>
            <person name="Jurka J."/>
            <person name="Kapitonov V.V."/>
            <person name="Kroger N."/>
            <person name="Lau W.W."/>
            <person name="Lane T.W."/>
            <person name="Larimer F.W."/>
            <person name="Lippmeier J.C."/>
            <person name="Lucas S."/>
            <person name="Medina M."/>
            <person name="Montsant A."/>
            <person name="Obornik M."/>
            <person name="Parker M.S."/>
            <person name="Palenik B."/>
            <person name="Pazour G.J."/>
            <person name="Richardson P.M."/>
            <person name="Rynearson T.A."/>
            <person name="Saito M.A."/>
            <person name="Schwartz D.C."/>
            <person name="Thamatrakoln K."/>
            <person name="Valentin K."/>
            <person name="Vardi A."/>
            <person name="Wilkerson F.P."/>
            <person name="Rokhsar D.S."/>
        </authorList>
    </citation>
    <scope>NUCLEOTIDE SEQUENCE [LARGE SCALE GENOMIC DNA]</scope>
    <source>
        <strain evidence="8 9">CCMP1335</strain>
    </source>
</reference>
<evidence type="ECO:0000256" key="1">
    <source>
        <dbReference type="ARBA" id="ARBA00004123"/>
    </source>
</evidence>
<keyword evidence="6" id="KW-0539">Nucleus</keyword>
<dbReference type="InterPro" id="IPR008409">
    <property type="entry name" value="SPF27"/>
</dbReference>
<comment type="subcellular location">
    <subcellularLocation>
        <location evidence="1">Nucleus</location>
    </subcellularLocation>
</comment>
<dbReference type="Proteomes" id="UP000001449">
    <property type="component" value="Chromosome 8"/>
</dbReference>
<comment type="similarity">
    <text evidence="2">Belongs to the SPF27 family.</text>
</comment>
<dbReference type="EMBL" id="CM000644">
    <property type="protein sequence ID" value="EED90664.1"/>
    <property type="molecule type" value="Genomic_DNA"/>
</dbReference>
<dbReference type="eggNOG" id="ENOG502T04T">
    <property type="taxonomic scope" value="Eukaryota"/>
</dbReference>
<keyword evidence="9" id="KW-1185">Reference proteome</keyword>
<gene>
    <name evidence="8" type="ORF">THAPSDRAFT_23777</name>
</gene>
<protein>
    <submittedName>
        <fullName evidence="8">Uncharacterized protein</fullName>
    </submittedName>
</protein>
<dbReference type="PaxDb" id="35128-Thaps23777"/>
<dbReference type="InParanoid" id="B8C711"/>
<dbReference type="Pfam" id="PF05700">
    <property type="entry name" value="BCAS2"/>
    <property type="match status" value="1"/>
</dbReference>
<dbReference type="STRING" id="35128.B8C711"/>
<evidence type="ECO:0000313" key="9">
    <source>
        <dbReference type="Proteomes" id="UP000001449"/>
    </source>
</evidence>
<sequence>MALVVHDDDDKSSLPRATESIVLDALPYVENLDPDYEQYAMSLIEDELQQQHLGGGEAEHPMLRRLIPLATSSSREYTDLASTAPDFGGKAPIAASAYKSLMERQAQAEESGVAAPPVFREWSLRPDPIAENGGSIQGEDKERNIPDLQTSIATSKIKLEQERLRLVNLELHQQFETRQRYTAYHNQLESQYLTPMTQALESQRMKVDGINATRMEEQEVAMRKLEGLTRKWDSLVDKNRRLGRAIGGLEGEVEDLKQSAGDGVLEGGAMDVAEVSKET</sequence>
<evidence type="ECO:0000313" key="8">
    <source>
        <dbReference type="EMBL" id="EED90664.1"/>
    </source>
</evidence>
<dbReference type="AlphaFoldDB" id="B8C711"/>
<keyword evidence="5" id="KW-0508">mRNA splicing</keyword>